<dbReference type="InterPro" id="IPR000169">
    <property type="entry name" value="Pept_cys_AS"/>
</dbReference>
<name>A0A0L7L6Z0_OPEBR</name>
<dbReference type="EMBL" id="JTDY01002528">
    <property type="protein sequence ID" value="KOB71237.1"/>
    <property type="molecule type" value="Genomic_DNA"/>
</dbReference>
<dbReference type="InterPro" id="IPR025661">
    <property type="entry name" value="Pept_asp_AS"/>
</dbReference>
<keyword evidence="4" id="KW-0378">Hydrolase</keyword>
<dbReference type="Proteomes" id="UP000037510">
    <property type="component" value="Unassembled WGS sequence"/>
</dbReference>
<dbReference type="Pfam" id="PF08127">
    <property type="entry name" value="Propeptide_C1"/>
    <property type="match status" value="1"/>
</dbReference>
<keyword evidence="3 8" id="KW-0732">Signal</keyword>
<dbReference type="InterPro" id="IPR025660">
    <property type="entry name" value="Pept_his_AS"/>
</dbReference>
<dbReference type="FunFam" id="3.90.70.10:FF:000031">
    <property type="entry name" value="Cathepsin B"/>
    <property type="match status" value="1"/>
</dbReference>
<dbReference type="Gene3D" id="3.90.70.10">
    <property type="entry name" value="Cysteine proteinases"/>
    <property type="match status" value="1"/>
</dbReference>
<keyword evidence="7" id="KW-1015">Disulfide bond</keyword>
<protein>
    <submittedName>
        <fullName evidence="10">Cathepsin B</fullName>
    </submittedName>
</protein>
<dbReference type="InterPro" id="IPR038765">
    <property type="entry name" value="Papain-like_cys_pep_sf"/>
</dbReference>
<dbReference type="PROSITE" id="PS00139">
    <property type="entry name" value="THIOL_PROTEASE_CYS"/>
    <property type="match status" value="1"/>
</dbReference>
<accession>A0A0L7L6Z0</accession>
<dbReference type="PROSITE" id="PS00639">
    <property type="entry name" value="THIOL_PROTEASE_HIS"/>
    <property type="match status" value="1"/>
</dbReference>
<gene>
    <name evidence="10" type="ORF">OBRU01_14156</name>
</gene>
<evidence type="ECO:0000256" key="1">
    <source>
        <dbReference type="ARBA" id="ARBA00008455"/>
    </source>
</evidence>
<keyword evidence="2" id="KW-0645">Protease</keyword>
<keyword evidence="5" id="KW-0788">Thiol protease</keyword>
<evidence type="ECO:0000313" key="11">
    <source>
        <dbReference type="Proteomes" id="UP000037510"/>
    </source>
</evidence>
<dbReference type="GO" id="GO:0006508">
    <property type="term" value="P:proteolysis"/>
    <property type="evidence" value="ECO:0007669"/>
    <property type="project" value="UniProtKB-KW"/>
</dbReference>
<evidence type="ECO:0000259" key="9">
    <source>
        <dbReference type="SMART" id="SM00645"/>
    </source>
</evidence>
<feature type="signal peptide" evidence="8">
    <location>
        <begin position="1"/>
        <end position="20"/>
    </location>
</feature>
<dbReference type="STRING" id="104452.A0A0L7L6Z0"/>
<evidence type="ECO:0000256" key="7">
    <source>
        <dbReference type="ARBA" id="ARBA00023157"/>
    </source>
</evidence>
<dbReference type="SMART" id="SM00645">
    <property type="entry name" value="Pept_C1"/>
    <property type="match status" value="1"/>
</dbReference>
<evidence type="ECO:0000256" key="5">
    <source>
        <dbReference type="ARBA" id="ARBA00022807"/>
    </source>
</evidence>
<dbReference type="CDD" id="cd02620">
    <property type="entry name" value="Peptidase_C1A_CathepsinB"/>
    <property type="match status" value="1"/>
</dbReference>
<evidence type="ECO:0000256" key="4">
    <source>
        <dbReference type="ARBA" id="ARBA00022801"/>
    </source>
</evidence>
<dbReference type="Pfam" id="PF00112">
    <property type="entry name" value="Peptidase_C1"/>
    <property type="match status" value="1"/>
</dbReference>
<comment type="similarity">
    <text evidence="1">Belongs to the peptidase C1 family.</text>
</comment>
<dbReference type="PROSITE" id="PS00640">
    <property type="entry name" value="THIOL_PROTEASE_ASN"/>
    <property type="match status" value="1"/>
</dbReference>
<keyword evidence="6" id="KW-0865">Zymogen</keyword>
<evidence type="ECO:0000313" key="10">
    <source>
        <dbReference type="EMBL" id="KOB71237.1"/>
    </source>
</evidence>
<dbReference type="PRINTS" id="PR00705">
    <property type="entry name" value="PAPAIN"/>
</dbReference>
<evidence type="ECO:0000256" key="3">
    <source>
        <dbReference type="ARBA" id="ARBA00022729"/>
    </source>
</evidence>
<dbReference type="AlphaFoldDB" id="A0A0L7L6Z0"/>
<reference evidence="10 11" key="1">
    <citation type="journal article" date="2015" name="Genome Biol. Evol.">
        <title>The genome of winter moth (Operophtera brumata) provides a genomic perspective on sexual dimorphism and phenology.</title>
        <authorList>
            <person name="Derks M.F."/>
            <person name="Smit S."/>
            <person name="Salis L."/>
            <person name="Schijlen E."/>
            <person name="Bossers A."/>
            <person name="Mateman C."/>
            <person name="Pijl A.S."/>
            <person name="de Ridder D."/>
            <person name="Groenen M.A."/>
            <person name="Visser M.E."/>
            <person name="Megens H.J."/>
        </authorList>
    </citation>
    <scope>NUCLEOTIDE SEQUENCE [LARGE SCALE GENOMIC DNA]</scope>
    <source>
        <strain evidence="10">WM2013NL</strain>
        <tissue evidence="10">Head and thorax</tissue>
    </source>
</reference>
<dbReference type="SUPFAM" id="SSF54001">
    <property type="entry name" value="Cysteine proteinases"/>
    <property type="match status" value="1"/>
</dbReference>
<evidence type="ECO:0000256" key="6">
    <source>
        <dbReference type="ARBA" id="ARBA00023145"/>
    </source>
</evidence>
<feature type="domain" description="Peptidase C1A papain C-terminal" evidence="9">
    <location>
        <begin position="84"/>
        <end position="340"/>
    </location>
</feature>
<dbReference type="GO" id="GO:0004197">
    <property type="term" value="F:cysteine-type endopeptidase activity"/>
    <property type="evidence" value="ECO:0007669"/>
    <property type="project" value="InterPro"/>
</dbReference>
<sequence>MSPSRVTILVLGCVFAVISAELHPLSDAFIDHINSKQTTWKAGRNFPLYTPMKHLKKLLGVLPDFKQDSSLPSVKHNADLIASLPDSFDARKKWSNCSSLSEIRDQGSCGSCWAFAAVEAMTDRVCIYSRGKKQFHFSAEDLVSCCEDCGSCRGGDPEFAWKYWQEHGIVSGGNYNSSQGCRSYSTPPCVHHAPGQKINATRDRTPCFDIYVDTPKCSKICDDKFGVAYEKDKLYGKEVFSIVDGENHIMAELFLNGPVEAIMLVYLDFFNYKSGVYIPVNKDDYIGAHAVKIIGWGVVNDTKYWLVANSWNSGWGDNGFFKILRGENECLIELMIMAGEPLLTNE</sequence>
<feature type="chain" id="PRO_5018542847" evidence="8">
    <location>
        <begin position="21"/>
        <end position="346"/>
    </location>
</feature>
<comment type="caution">
    <text evidence="10">The sequence shown here is derived from an EMBL/GenBank/DDBJ whole genome shotgun (WGS) entry which is preliminary data.</text>
</comment>
<evidence type="ECO:0000256" key="8">
    <source>
        <dbReference type="SAM" id="SignalP"/>
    </source>
</evidence>
<proteinExistence type="inferred from homology"/>
<organism evidence="10 11">
    <name type="scientific">Operophtera brumata</name>
    <name type="common">Winter moth</name>
    <name type="synonym">Phalaena brumata</name>
    <dbReference type="NCBI Taxonomy" id="104452"/>
    <lineage>
        <taxon>Eukaryota</taxon>
        <taxon>Metazoa</taxon>
        <taxon>Ecdysozoa</taxon>
        <taxon>Arthropoda</taxon>
        <taxon>Hexapoda</taxon>
        <taxon>Insecta</taxon>
        <taxon>Pterygota</taxon>
        <taxon>Neoptera</taxon>
        <taxon>Endopterygota</taxon>
        <taxon>Lepidoptera</taxon>
        <taxon>Glossata</taxon>
        <taxon>Ditrysia</taxon>
        <taxon>Geometroidea</taxon>
        <taxon>Geometridae</taxon>
        <taxon>Larentiinae</taxon>
        <taxon>Operophtera</taxon>
    </lineage>
</organism>
<dbReference type="InterPro" id="IPR013128">
    <property type="entry name" value="Peptidase_C1A"/>
</dbReference>
<dbReference type="PANTHER" id="PTHR12411">
    <property type="entry name" value="CYSTEINE PROTEASE FAMILY C1-RELATED"/>
    <property type="match status" value="1"/>
</dbReference>
<dbReference type="InterPro" id="IPR000668">
    <property type="entry name" value="Peptidase_C1A_C"/>
</dbReference>
<keyword evidence="11" id="KW-1185">Reference proteome</keyword>
<evidence type="ECO:0000256" key="2">
    <source>
        <dbReference type="ARBA" id="ARBA00022670"/>
    </source>
</evidence>
<dbReference type="InterPro" id="IPR012599">
    <property type="entry name" value="Propeptide_C1A"/>
</dbReference>